<keyword evidence="3" id="KW-1185">Reference proteome</keyword>
<dbReference type="PROSITE" id="PS00194">
    <property type="entry name" value="THIOREDOXIN_1"/>
    <property type="match status" value="1"/>
</dbReference>
<gene>
    <name evidence="2" type="ORF">ACFOYY_37845</name>
</gene>
<dbReference type="Proteomes" id="UP001595698">
    <property type="component" value="Unassembled WGS sequence"/>
</dbReference>
<dbReference type="Gene3D" id="3.40.30.10">
    <property type="entry name" value="Glutaredoxin"/>
    <property type="match status" value="1"/>
</dbReference>
<dbReference type="PROSITE" id="PS51352">
    <property type="entry name" value="THIOREDOXIN_2"/>
    <property type="match status" value="1"/>
</dbReference>
<dbReference type="CDD" id="cd02966">
    <property type="entry name" value="TlpA_like_family"/>
    <property type="match status" value="1"/>
</dbReference>
<evidence type="ECO:0000259" key="1">
    <source>
        <dbReference type="PROSITE" id="PS51352"/>
    </source>
</evidence>
<comment type="caution">
    <text evidence="2">The sequence shown here is derived from an EMBL/GenBank/DDBJ whole genome shotgun (WGS) entry which is preliminary data.</text>
</comment>
<organism evidence="2 3">
    <name type="scientific">Streptosporangium jomthongense</name>
    <dbReference type="NCBI Taxonomy" id="1193683"/>
    <lineage>
        <taxon>Bacteria</taxon>
        <taxon>Bacillati</taxon>
        <taxon>Actinomycetota</taxon>
        <taxon>Actinomycetes</taxon>
        <taxon>Streptosporangiales</taxon>
        <taxon>Streptosporangiaceae</taxon>
        <taxon>Streptosporangium</taxon>
    </lineage>
</organism>
<sequence>MPFVIAALVLVGTLCVLNLLLSVGVIKRLREHTELLSKPGHGKVMPSLGVGEEVGEFLTSTVDGGTLSRESLADDTVVGFFSPNCGPCREQLPRFVEYSGALPGGRGRVVAVVLSHDADEANALVADLAPVASVVVETSSGPLSKAFKIKAYPTVLRVAARGGRLVVTDEAVDLGQTATAVA</sequence>
<dbReference type="RefSeq" id="WP_362776563.1">
    <property type="nucleotide sequence ID" value="NZ_JBHSBC010000049.1"/>
</dbReference>
<protein>
    <submittedName>
        <fullName evidence="2">TlpA family protein disulfide reductase</fullName>
    </submittedName>
</protein>
<accession>A0ABV8FF91</accession>
<feature type="domain" description="Thioredoxin" evidence="1">
    <location>
        <begin position="48"/>
        <end position="182"/>
    </location>
</feature>
<dbReference type="SUPFAM" id="SSF52833">
    <property type="entry name" value="Thioredoxin-like"/>
    <property type="match status" value="1"/>
</dbReference>
<reference evidence="3" key="1">
    <citation type="journal article" date="2019" name="Int. J. Syst. Evol. Microbiol.">
        <title>The Global Catalogue of Microorganisms (GCM) 10K type strain sequencing project: providing services to taxonomists for standard genome sequencing and annotation.</title>
        <authorList>
            <consortium name="The Broad Institute Genomics Platform"/>
            <consortium name="The Broad Institute Genome Sequencing Center for Infectious Disease"/>
            <person name="Wu L."/>
            <person name="Ma J."/>
        </authorList>
    </citation>
    <scope>NUCLEOTIDE SEQUENCE [LARGE SCALE GENOMIC DNA]</scope>
    <source>
        <strain evidence="3">TBRC 7912</strain>
    </source>
</reference>
<name>A0ABV8FF91_9ACTN</name>
<proteinExistence type="predicted"/>
<dbReference type="InterPro" id="IPR013766">
    <property type="entry name" value="Thioredoxin_domain"/>
</dbReference>
<evidence type="ECO:0000313" key="3">
    <source>
        <dbReference type="Proteomes" id="UP001595698"/>
    </source>
</evidence>
<dbReference type="EMBL" id="JBHSBC010000049">
    <property type="protein sequence ID" value="MFC3985942.1"/>
    <property type="molecule type" value="Genomic_DNA"/>
</dbReference>
<evidence type="ECO:0000313" key="2">
    <source>
        <dbReference type="EMBL" id="MFC3985942.1"/>
    </source>
</evidence>
<dbReference type="InterPro" id="IPR036249">
    <property type="entry name" value="Thioredoxin-like_sf"/>
</dbReference>
<dbReference type="InterPro" id="IPR017937">
    <property type="entry name" value="Thioredoxin_CS"/>
</dbReference>